<accession>A0A074YUM8</accession>
<dbReference type="RefSeq" id="XP_013348206.1">
    <property type="nucleotide sequence ID" value="XM_013492752.1"/>
</dbReference>
<dbReference type="AlphaFoldDB" id="A0A074YUM8"/>
<dbReference type="Proteomes" id="UP000030641">
    <property type="component" value="Unassembled WGS sequence"/>
</dbReference>
<proteinExistence type="predicted"/>
<dbReference type="GeneID" id="25365413"/>
<dbReference type="EMBL" id="KL584750">
    <property type="protein sequence ID" value="KEQ99874.1"/>
    <property type="molecule type" value="Genomic_DNA"/>
</dbReference>
<evidence type="ECO:0000313" key="1">
    <source>
        <dbReference type="EMBL" id="KEQ99874.1"/>
    </source>
</evidence>
<name>A0A074YUM8_AURSE</name>
<reference evidence="1 2" key="1">
    <citation type="journal article" date="2014" name="BMC Genomics">
        <title>Genome sequencing of four Aureobasidium pullulans varieties: biotechnological potential, stress tolerance, and description of new species.</title>
        <authorList>
            <person name="Gostin Ar C."/>
            <person name="Ohm R.A."/>
            <person name="Kogej T."/>
            <person name="Sonjak S."/>
            <person name="Turk M."/>
            <person name="Zajc J."/>
            <person name="Zalar P."/>
            <person name="Grube M."/>
            <person name="Sun H."/>
            <person name="Han J."/>
            <person name="Sharma A."/>
            <person name="Chiniquy J."/>
            <person name="Ngan C.Y."/>
            <person name="Lipzen A."/>
            <person name="Barry K."/>
            <person name="Grigoriev I.V."/>
            <person name="Gunde-Cimerman N."/>
        </authorList>
    </citation>
    <scope>NUCLEOTIDE SEQUENCE [LARGE SCALE GENOMIC DNA]</scope>
    <source>
        <strain evidence="1 2">EXF-2481</strain>
    </source>
</reference>
<dbReference type="HOGENOM" id="CLU_2276939_0_0_1"/>
<organism evidence="1 2">
    <name type="scientific">Aureobasidium subglaciale (strain EXF-2481)</name>
    <name type="common">Aureobasidium pullulans var. subglaciale</name>
    <dbReference type="NCBI Taxonomy" id="1043005"/>
    <lineage>
        <taxon>Eukaryota</taxon>
        <taxon>Fungi</taxon>
        <taxon>Dikarya</taxon>
        <taxon>Ascomycota</taxon>
        <taxon>Pezizomycotina</taxon>
        <taxon>Dothideomycetes</taxon>
        <taxon>Dothideomycetidae</taxon>
        <taxon>Dothideales</taxon>
        <taxon>Saccotheciaceae</taxon>
        <taxon>Aureobasidium</taxon>
    </lineage>
</organism>
<sequence length="102" mass="11615">MSTIALATSFTLSIYTDALLLYHRLYFGTHLFNLSGLRRRTLLKPCLHMTTSFDIPAYCIGTAALDTCYCCSEPPVWGSPLVKHRRCLFLRKGHQEHPPFIP</sequence>
<dbReference type="InParanoid" id="A0A074YUM8"/>
<evidence type="ECO:0000313" key="2">
    <source>
        <dbReference type="Proteomes" id="UP000030641"/>
    </source>
</evidence>
<protein>
    <submittedName>
        <fullName evidence="1">Uncharacterized protein</fullName>
    </submittedName>
</protein>
<keyword evidence="2" id="KW-1185">Reference proteome</keyword>
<gene>
    <name evidence="1" type="ORF">AUEXF2481DRAFT_35802</name>
</gene>